<evidence type="ECO:0000313" key="2">
    <source>
        <dbReference type="Proteomes" id="UP000612585"/>
    </source>
</evidence>
<organism evidence="1 2">
    <name type="scientific">Virgisporangium aurantiacum</name>
    <dbReference type="NCBI Taxonomy" id="175570"/>
    <lineage>
        <taxon>Bacteria</taxon>
        <taxon>Bacillati</taxon>
        <taxon>Actinomycetota</taxon>
        <taxon>Actinomycetes</taxon>
        <taxon>Micromonosporales</taxon>
        <taxon>Micromonosporaceae</taxon>
        <taxon>Virgisporangium</taxon>
    </lineage>
</organism>
<dbReference type="Proteomes" id="UP000612585">
    <property type="component" value="Unassembled WGS sequence"/>
</dbReference>
<proteinExistence type="predicted"/>
<name>A0A8J4DZV3_9ACTN</name>
<evidence type="ECO:0000313" key="1">
    <source>
        <dbReference type="EMBL" id="GIJ56081.1"/>
    </source>
</evidence>
<sequence length="475" mass="50962">MSRRHKLPPNKLLRDARLRITSPSGSGRPMSRQELADAVNTELSRTDPREANLDANHIGKLERGAHRWPNDLRRTAFRRVLQVASDRDLGFYIIRGLSTGPADKVGSWPSPAVGGVVDRRALLIKSAALGVGAGLTAQAMIRQAAHDSTAISTAAADVIAPATVDEIRNDLRRLTTDYITTSDLPKILPDALSLRGRLATLLDDLKTRPKDNEELHLMMGATCLLLASISHDAGESQAGMAQAEAAETFAELAQHAGLLGWVLCAKAMIDLWRHRPTAVLEHAERGAAVATSTSASLRLQGLHARALAQLGRTREATAILNRTESMKSASGADPIAEYGSLFSFPESRQRYYTAVTSAHLGNCAAVERAVAELGHGDQPPSTGAWPVSWALSRSYLALARLDNRGSGGGPEAATAALAPVLTVPPFQRINQLDQVISTVSSRLTAPAYHDDRAARALADAIRDFRRSPRSLVVPS</sequence>
<dbReference type="AlphaFoldDB" id="A0A8J4DZV3"/>
<keyword evidence="2" id="KW-1185">Reference proteome</keyword>
<comment type="caution">
    <text evidence="1">The sequence shown here is derived from an EMBL/GenBank/DDBJ whole genome shotgun (WGS) entry which is preliminary data.</text>
</comment>
<gene>
    <name evidence="1" type="ORF">Vau01_035970</name>
</gene>
<reference evidence="1" key="1">
    <citation type="submission" date="2021-01" db="EMBL/GenBank/DDBJ databases">
        <title>Whole genome shotgun sequence of Virgisporangium aurantiacum NBRC 16421.</title>
        <authorList>
            <person name="Komaki H."/>
            <person name="Tamura T."/>
        </authorList>
    </citation>
    <scope>NUCLEOTIDE SEQUENCE</scope>
    <source>
        <strain evidence="1">NBRC 16421</strain>
    </source>
</reference>
<dbReference type="RefSeq" id="WP_203993803.1">
    <property type="nucleotide sequence ID" value="NZ_BOPG01000023.1"/>
</dbReference>
<dbReference type="EMBL" id="BOPG01000023">
    <property type="protein sequence ID" value="GIJ56081.1"/>
    <property type="molecule type" value="Genomic_DNA"/>
</dbReference>
<accession>A0A8J4DZV3</accession>
<protein>
    <submittedName>
        <fullName evidence="1">Uncharacterized protein</fullName>
    </submittedName>
</protein>